<keyword evidence="2" id="KW-1185">Reference proteome</keyword>
<sequence>MVLLQMLEVTVVVTVEVEVEVEVVTVVRKEEMVTVVREEEVVGWHSQRNNFFGVQPKILVMVPHCSTTEGRSLDLAVMQKVQQWIPIAMTL</sequence>
<reference evidence="1" key="1">
    <citation type="submission" date="2017-07" db="EMBL/GenBank/DDBJ databases">
        <title>Taro Niue Genome Assembly and Annotation.</title>
        <authorList>
            <person name="Atibalentja N."/>
            <person name="Keating K."/>
            <person name="Fields C.J."/>
        </authorList>
    </citation>
    <scope>NUCLEOTIDE SEQUENCE</scope>
    <source>
        <strain evidence="1">Niue_2</strain>
        <tissue evidence="1">Leaf</tissue>
    </source>
</reference>
<gene>
    <name evidence="1" type="ORF">Taro_022945</name>
</gene>
<dbReference type="AlphaFoldDB" id="A0A843V3A2"/>
<proteinExistence type="predicted"/>
<accession>A0A843V3A2</accession>
<dbReference type="Proteomes" id="UP000652761">
    <property type="component" value="Unassembled WGS sequence"/>
</dbReference>
<evidence type="ECO:0000313" key="1">
    <source>
        <dbReference type="EMBL" id="MQL90355.1"/>
    </source>
</evidence>
<name>A0A843V3A2_COLES</name>
<evidence type="ECO:0000313" key="2">
    <source>
        <dbReference type="Proteomes" id="UP000652761"/>
    </source>
</evidence>
<comment type="caution">
    <text evidence="1">The sequence shown here is derived from an EMBL/GenBank/DDBJ whole genome shotgun (WGS) entry which is preliminary data.</text>
</comment>
<protein>
    <submittedName>
        <fullName evidence="1">Uncharacterized protein</fullName>
    </submittedName>
</protein>
<organism evidence="1 2">
    <name type="scientific">Colocasia esculenta</name>
    <name type="common">Wild taro</name>
    <name type="synonym">Arum esculentum</name>
    <dbReference type="NCBI Taxonomy" id="4460"/>
    <lineage>
        <taxon>Eukaryota</taxon>
        <taxon>Viridiplantae</taxon>
        <taxon>Streptophyta</taxon>
        <taxon>Embryophyta</taxon>
        <taxon>Tracheophyta</taxon>
        <taxon>Spermatophyta</taxon>
        <taxon>Magnoliopsida</taxon>
        <taxon>Liliopsida</taxon>
        <taxon>Araceae</taxon>
        <taxon>Aroideae</taxon>
        <taxon>Colocasieae</taxon>
        <taxon>Colocasia</taxon>
    </lineage>
</organism>
<dbReference type="EMBL" id="NMUH01001234">
    <property type="protein sequence ID" value="MQL90355.1"/>
    <property type="molecule type" value="Genomic_DNA"/>
</dbReference>